<dbReference type="EMBL" id="WJHE01000049">
    <property type="protein sequence ID" value="MST31372.1"/>
    <property type="molecule type" value="Genomic_DNA"/>
</dbReference>
<feature type="non-terminal residue" evidence="3">
    <location>
        <position position="101"/>
    </location>
</feature>
<feature type="region of interest" description="Disordered" evidence="1">
    <location>
        <begin position="1"/>
        <end position="73"/>
    </location>
</feature>
<keyword evidence="4" id="KW-1185">Reference proteome</keyword>
<evidence type="ECO:0000313" key="3">
    <source>
        <dbReference type="EMBL" id="MST31372.1"/>
    </source>
</evidence>
<proteinExistence type="predicted"/>
<protein>
    <recommendedName>
        <fullName evidence="5">Serine/threonine protein kinase</fullName>
    </recommendedName>
</protein>
<feature type="compositionally biased region" description="Basic and acidic residues" evidence="1">
    <location>
        <begin position="9"/>
        <end position="20"/>
    </location>
</feature>
<accession>A0ABW9QP51</accession>
<keyword evidence="2" id="KW-0812">Transmembrane</keyword>
<sequence length="101" mass="10151">MPLSPGQEAVRRPVVRDPRHQRVGRSLVVAAPGHGRSPLTGGTAVAHRNAHRGSDGASSPSPPPPSPSRPPGRLARRVAVGVVVAALVAFAGLGVASLVGP</sequence>
<feature type="compositionally biased region" description="Pro residues" evidence="1">
    <location>
        <begin position="60"/>
        <end position="70"/>
    </location>
</feature>
<feature type="transmembrane region" description="Helical" evidence="2">
    <location>
        <begin position="78"/>
        <end position="99"/>
    </location>
</feature>
<evidence type="ECO:0000256" key="2">
    <source>
        <dbReference type="SAM" id="Phobius"/>
    </source>
</evidence>
<evidence type="ECO:0008006" key="5">
    <source>
        <dbReference type="Google" id="ProtNLM"/>
    </source>
</evidence>
<name>A0ABW9QP51_9ACTN</name>
<keyword evidence="2" id="KW-1133">Transmembrane helix</keyword>
<dbReference type="Proteomes" id="UP000437736">
    <property type="component" value="Unassembled WGS sequence"/>
</dbReference>
<evidence type="ECO:0000313" key="4">
    <source>
        <dbReference type="Proteomes" id="UP000437736"/>
    </source>
</evidence>
<organism evidence="3 4">
    <name type="scientific">Acidiferrimicrobium australe</name>
    <dbReference type="NCBI Taxonomy" id="2664430"/>
    <lineage>
        <taxon>Bacteria</taxon>
        <taxon>Bacillati</taxon>
        <taxon>Actinomycetota</taxon>
        <taxon>Acidimicrobiia</taxon>
        <taxon>Acidimicrobiales</taxon>
        <taxon>Acidimicrobiaceae</taxon>
        <taxon>Acidiferrimicrobium</taxon>
    </lineage>
</organism>
<evidence type="ECO:0000256" key="1">
    <source>
        <dbReference type="SAM" id="MobiDB-lite"/>
    </source>
</evidence>
<comment type="caution">
    <text evidence="3">The sequence shown here is derived from an EMBL/GenBank/DDBJ whole genome shotgun (WGS) entry which is preliminary data.</text>
</comment>
<reference evidence="3 4" key="1">
    <citation type="submission" date="2019-11" db="EMBL/GenBank/DDBJ databases">
        <title>Acidiferrimicrobium australis gen. nov., sp. nov., an acidophilic and obligately heterotrophic, member of the Actinobacteria that catalyses dissimilatory oxido- reduction of iron isolated from metal-rich acidic water in Chile.</title>
        <authorList>
            <person name="Gonzalez D."/>
            <person name="Huber K."/>
            <person name="Hedrich S."/>
            <person name="Rojas-Villalobos C."/>
            <person name="Quatrini R."/>
            <person name="Dinamarca M.A."/>
            <person name="Schwarz A."/>
            <person name="Canales C."/>
            <person name="Nancucheo I."/>
        </authorList>
    </citation>
    <scope>NUCLEOTIDE SEQUENCE [LARGE SCALE GENOMIC DNA]</scope>
    <source>
        <strain evidence="3 4">USS-CCA1</strain>
    </source>
</reference>
<gene>
    <name evidence="3" type="ORF">GHK86_01320</name>
</gene>
<keyword evidence="2" id="KW-0472">Membrane</keyword>